<gene>
    <name evidence="4" type="ORF">ACFSJS_25975</name>
</gene>
<dbReference type="PANTHER" id="PTHR40763">
    <property type="entry name" value="MEMBRANE PROTEIN-RELATED"/>
    <property type="match status" value="1"/>
</dbReference>
<dbReference type="InterPro" id="IPR024425">
    <property type="entry name" value="LiaF-like_C"/>
</dbReference>
<evidence type="ECO:0000259" key="3">
    <source>
        <dbReference type="Pfam" id="PF09922"/>
    </source>
</evidence>
<proteinExistence type="predicted"/>
<feature type="region of interest" description="Disordered" evidence="1">
    <location>
        <begin position="78"/>
        <end position="108"/>
    </location>
</feature>
<sequence length="229" mass="24177">MNDDTSLRKQSAGAPAEHSPAGAVAGADVRASDADRDRVAEILREALAEGRLDTDEHAERIDAAYRARTIGELRPLVRDLPPARREPGDAFTRPAPAPRSAAPHSSPGAAGENLVAIFSGATRRGRWRVGGRLNAFALFGGVEIDLSEALFEQREVVVNATAIFGGVEIRVPENVTLRGSGTGIMGGYDVVSAESDDPEAPVVVVRGAAVFGGVEARPRKGRRLKNLRG</sequence>
<evidence type="ECO:0000259" key="2">
    <source>
        <dbReference type="Pfam" id="PF08044"/>
    </source>
</evidence>
<dbReference type="Pfam" id="PF09922">
    <property type="entry name" value="LiaF-like_C"/>
    <property type="match status" value="1"/>
</dbReference>
<feature type="domain" description="DUF1707" evidence="2">
    <location>
        <begin position="29"/>
        <end position="81"/>
    </location>
</feature>
<name>A0ABW4PQP4_9ACTN</name>
<dbReference type="RefSeq" id="WP_380904583.1">
    <property type="nucleotide sequence ID" value="NZ_JBHUFU010000024.1"/>
</dbReference>
<reference evidence="5" key="1">
    <citation type="journal article" date="2019" name="Int. J. Syst. Evol. Microbiol.">
        <title>The Global Catalogue of Microorganisms (GCM) 10K type strain sequencing project: providing services to taxonomists for standard genome sequencing and annotation.</title>
        <authorList>
            <consortium name="The Broad Institute Genomics Platform"/>
            <consortium name="The Broad Institute Genome Sequencing Center for Infectious Disease"/>
            <person name="Wu L."/>
            <person name="Ma J."/>
        </authorList>
    </citation>
    <scope>NUCLEOTIDE SEQUENCE [LARGE SCALE GENOMIC DNA]</scope>
    <source>
        <strain evidence="5">CGMCC 4.7455</strain>
    </source>
</reference>
<dbReference type="Proteomes" id="UP001597365">
    <property type="component" value="Unassembled WGS sequence"/>
</dbReference>
<dbReference type="InterPro" id="IPR012551">
    <property type="entry name" value="DUF1707_SHOCT-like"/>
</dbReference>
<accession>A0ABW4PQP4</accession>
<feature type="compositionally biased region" description="Basic and acidic residues" evidence="1">
    <location>
        <begin position="78"/>
        <end position="88"/>
    </location>
</feature>
<organism evidence="4 5">
    <name type="scientific">Streptomyces desertarenae</name>
    <dbReference type="NCBI Taxonomy" id="2666184"/>
    <lineage>
        <taxon>Bacteria</taxon>
        <taxon>Bacillati</taxon>
        <taxon>Actinomycetota</taxon>
        <taxon>Actinomycetes</taxon>
        <taxon>Kitasatosporales</taxon>
        <taxon>Streptomycetaceae</taxon>
        <taxon>Streptomyces</taxon>
    </lineage>
</organism>
<feature type="region of interest" description="Disordered" evidence="1">
    <location>
        <begin position="1"/>
        <end position="35"/>
    </location>
</feature>
<evidence type="ECO:0000256" key="1">
    <source>
        <dbReference type="SAM" id="MobiDB-lite"/>
    </source>
</evidence>
<evidence type="ECO:0000313" key="5">
    <source>
        <dbReference type="Proteomes" id="UP001597365"/>
    </source>
</evidence>
<dbReference type="Pfam" id="PF08044">
    <property type="entry name" value="DUF1707"/>
    <property type="match status" value="1"/>
</dbReference>
<feature type="compositionally biased region" description="Low complexity" evidence="1">
    <location>
        <begin position="98"/>
        <end position="108"/>
    </location>
</feature>
<feature type="domain" description="Cell wall-active antibiotics response LiaF-like C-terminal" evidence="3">
    <location>
        <begin position="126"/>
        <end position="197"/>
    </location>
</feature>
<keyword evidence="5" id="KW-1185">Reference proteome</keyword>
<comment type="caution">
    <text evidence="4">The sequence shown here is derived from an EMBL/GenBank/DDBJ whole genome shotgun (WGS) entry which is preliminary data.</text>
</comment>
<dbReference type="PANTHER" id="PTHR40763:SF4">
    <property type="entry name" value="DUF1707 DOMAIN-CONTAINING PROTEIN"/>
    <property type="match status" value="1"/>
</dbReference>
<dbReference type="EMBL" id="JBHUFU010000024">
    <property type="protein sequence ID" value="MFD1833069.1"/>
    <property type="molecule type" value="Genomic_DNA"/>
</dbReference>
<evidence type="ECO:0000313" key="4">
    <source>
        <dbReference type="EMBL" id="MFD1833069.1"/>
    </source>
</evidence>
<protein>
    <submittedName>
        <fullName evidence="4">DUF1707 domain-containing protein</fullName>
    </submittedName>
</protein>